<feature type="transmembrane region" description="Helical" evidence="1">
    <location>
        <begin position="28"/>
        <end position="45"/>
    </location>
</feature>
<keyword evidence="1" id="KW-0472">Membrane</keyword>
<sequence length="51" mass="5458">MNSLLYVIAVILLIGWAIGVFFTSVGSLIHVLLVIAIIAVLLGIIRRPTAI</sequence>
<keyword evidence="3" id="KW-1185">Reference proteome</keyword>
<dbReference type="AlphaFoldDB" id="A0A1G7FUA6"/>
<dbReference type="Pfam" id="PF18919">
    <property type="entry name" value="DUF5670"/>
    <property type="match status" value="1"/>
</dbReference>
<proteinExistence type="predicted"/>
<dbReference type="EMBL" id="FNAI01000009">
    <property type="protein sequence ID" value="SDE79362.1"/>
    <property type="molecule type" value="Genomic_DNA"/>
</dbReference>
<dbReference type="NCBIfam" id="NF033488">
    <property type="entry name" value="lmo0937_fam_TM"/>
    <property type="match status" value="1"/>
</dbReference>
<evidence type="ECO:0000313" key="2">
    <source>
        <dbReference type="EMBL" id="SDE79362.1"/>
    </source>
</evidence>
<keyword evidence="1" id="KW-0812">Transmembrane</keyword>
<name>A0A1G7FUA6_9SPHI</name>
<dbReference type="STRING" id="1391627.SAMN05216464_109215"/>
<evidence type="ECO:0008006" key="4">
    <source>
        <dbReference type="Google" id="ProtNLM"/>
    </source>
</evidence>
<dbReference type="InterPro" id="IPR043727">
    <property type="entry name" value="Lmo0937-like"/>
</dbReference>
<dbReference type="RefSeq" id="WP_143014172.1">
    <property type="nucleotide sequence ID" value="NZ_FNAI01000009.1"/>
</dbReference>
<organism evidence="2 3">
    <name type="scientific">Mucilaginibacter pineti</name>
    <dbReference type="NCBI Taxonomy" id="1391627"/>
    <lineage>
        <taxon>Bacteria</taxon>
        <taxon>Pseudomonadati</taxon>
        <taxon>Bacteroidota</taxon>
        <taxon>Sphingobacteriia</taxon>
        <taxon>Sphingobacteriales</taxon>
        <taxon>Sphingobacteriaceae</taxon>
        <taxon>Mucilaginibacter</taxon>
    </lineage>
</organism>
<reference evidence="2 3" key="1">
    <citation type="submission" date="2016-10" db="EMBL/GenBank/DDBJ databases">
        <authorList>
            <person name="de Groot N.N."/>
        </authorList>
    </citation>
    <scope>NUCLEOTIDE SEQUENCE [LARGE SCALE GENOMIC DNA]</scope>
    <source>
        <strain evidence="2 3">47C3B</strain>
    </source>
</reference>
<accession>A0A1G7FUA6</accession>
<feature type="transmembrane region" description="Helical" evidence="1">
    <location>
        <begin position="5"/>
        <end position="22"/>
    </location>
</feature>
<dbReference type="Proteomes" id="UP000199072">
    <property type="component" value="Unassembled WGS sequence"/>
</dbReference>
<keyword evidence="1" id="KW-1133">Transmembrane helix</keyword>
<protein>
    <recommendedName>
        <fullName evidence="4">Lmo0937 family membrane protein</fullName>
    </recommendedName>
</protein>
<gene>
    <name evidence="2" type="ORF">SAMN05216464_109215</name>
</gene>
<evidence type="ECO:0000256" key="1">
    <source>
        <dbReference type="SAM" id="Phobius"/>
    </source>
</evidence>
<evidence type="ECO:0000313" key="3">
    <source>
        <dbReference type="Proteomes" id="UP000199072"/>
    </source>
</evidence>